<dbReference type="EMBL" id="AQHW01000002">
    <property type="protein sequence ID" value="KKB60529.1"/>
    <property type="molecule type" value="Genomic_DNA"/>
</dbReference>
<dbReference type="PANTHER" id="PTHR30273">
    <property type="entry name" value="PERIPLASMIC SIGNAL SENSOR AND SIGMA FACTOR ACTIVATOR FECR-RELATED"/>
    <property type="match status" value="1"/>
</dbReference>
<keyword evidence="1" id="KW-1133">Transmembrane helix</keyword>
<keyword evidence="5" id="KW-1185">Reference proteome</keyword>
<evidence type="ECO:0000259" key="3">
    <source>
        <dbReference type="Pfam" id="PF16344"/>
    </source>
</evidence>
<dbReference type="InterPro" id="IPR032508">
    <property type="entry name" value="FecR_C"/>
</dbReference>
<dbReference type="InterPro" id="IPR012373">
    <property type="entry name" value="Ferrdict_sens_TM"/>
</dbReference>
<feature type="domain" description="FecR protein" evidence="2">
    <location>
        <begin position="119"/>
        <end position="205"/>
    </location>
</feature>
<name>A0A0F5JS67_9BACT</name>
<evidence type="ECO:0000313" key="5">
    <source>
        <dbReference type="Proteomes" id="UP000033035"/>
    </source>
</evidence>
<organism evidence="4 5">
    <name type="scientific">Parabacteroides gordonii MS-1 = DSM 23371</name>
    <dbReference type="NCBI Taxonomy" id="1203610"/>
    <lineage>
        <taxon>Bacteria</taxon>
        <taxon>Pseudomonadati</taxon>
        <taxon>Bacteroidota</taxon>
        <taxon>Bacteroidia</taxon>
        <taxon>Bacteroidales</taxon>
        <taxon>Tannerellaceae</taxon>
        <taxon>Parabacteroides</taxon>
    </lineage>
</organism>
<protein>
    <recommendedName>
        <fullName evidence="6">FecR protein domain-containing protein</fullName>
    </recommendedName>
</protein>
<dbReference type="PIRSF" id="PIRSF018266">
    <property type="entry name" value="FecR"/>
    <property type="match status" value="1"/>
</dbReference>
<dbReference type="GO" id="GO:0016989">
    <property type="term" value="F:sigma factor antagonist activity"/>
    <property type="evidence" value="ECO:0007669"/>
    <property type="project" value="TreeGrafter"/>
</dbReference>
<feature type="domain" description="Protein FecR C-terminal" evidence="3">
    <location>
        <begin position="250"/>
        <end position="319"/>
    </location>
</feature>
<dbReference type="PANTHER" id="PTHR30273:SF2">
    <property type="entry name" value="PROTEIN FECR"/>
    <property type="match status" value="1"/>
</dbReference>
<sequence>MDFDYGLLAKYLADNISPDEMREVADWSNLSSENKQVFSEVVRLRISWNAMLYGDASRIDDALEKLNVRIDRSSYKRLLYKVIQYAAIILVLFSFSYSGYEYFKPEKQISITVNSGEDVKKVILVDGTTVWLRGGSTLKYPESYSTKKRRVSLQGEAFFDVTKNAESQFCVSTDYMHVRVKGTSFDVKVDAGNKKVETVLVTGKIDLLDRAWNKVLDVSPGEKVTYNQSRNEYTMETVDSNIYTAWRLNQFVFENATLREIANKLSVKFNVNINIESSILARRKFRCVINEDESLPDILKLLTFLAPIRYRIEGKEVFIYEQQNGMPME</sequence>
<dbReference type="Gene3D" id="3.55.50.30">
    <property type="match status" value="1"/>
</dbReference>
<feature type="transmembrane region" description="Helical" evidence="1">
    <location>
        <begin position="78"/>
        <end position="100"/>
    </location>
</feature>
<dbReference type="Pfam" id="PF04773">
    <property type="entry name" value="FecR"/>
    <property type="match status" value="1"/>
</dbReference>
<keyword evidence="1" id="KW-0472">Membrane</keyword>
<reference evidence="4 5" key="1">
    <citation type="submission" date="2013-04" db="EMBL/GenBank/DDBJ databases">
        <title>The Genome Sequence of Parabacteroides gordonii DSM 23371.</title>
        <authorList>
            <consortium name="The Broad Institute Genomics Platform"/>
            <person name="Earl A."/>
            <person name="Ward D."/>
            <person name="Feldgarden M."/>
            <person name="Gevers D."/>
            <person name="Martens E."/>
            <person name="Sakamoto M."/>
            <person name="Benno Y."/>
            <person name="Suzuki N."/>
            <person name="Matsunaga N."/>
            <person name="Koshihara K."/>
            <person name="Seki M."/>
            <person name="Komiya H."/>
            <person name="Walker B."/>
            <person name="Young S."/>
            <person name="Zeng Q."/>
            <person name="Gargeya S."/>
            <person name="Fitzgerald M."/>
            <person name="Haas B."/>
            <person name="Abouelleil A."/>
            <person name="Allen A.W."/>
            <person name="Alvarado L."/>
            <person name="Arachchi H.M."/>
            <person name="Berlin A.M."/>
            <person name="Chapman S.B."/>
            <person name="Gainer-Dewar J."/>
            <person name="Goldberg J."/>
            <person name="Griggs A."/>
            <person name="Gujja S."/>
            <person name="Hansen M."/>
            <person name="Howarth C."/>
            <person name="Imamovic A."/>
            <person name="Ireland A."/>
            <person name="Larimer J."/>
            <person name="McCowan C."/>
            <person name="Murphy C."/>
            <person name="Pearson M."/>
            <person name="Poon T.W."/>
            <person name="Priest M."/>
            <person name="Roberts A."/>
            <person name="Saif S."/>
            <person name="Shea T."/>
            <person name="Sisk P."/>
            <person name="Sykes S."/>
            <person name="Wortman J."/>
            <person name="Nusbaum C."/>
            <person name="Birren B."/>
        </authorList>
    </citation>
    <scope>NUCLEOTIDE SEQUENCE [LARGE SCALE GENOMIC DNA]</scope>
    <source>
        <strain evidence="4 5">MS-1</strain>
    </source>
</reference>
<comment type="caution">
    <text evidence="4">The sequence shown here is derived from an EMBL/GenBank/DDBJ whole genome shotgun (WGS) entry which is preliminary data.</text>
</comment>
<dbReference type="STRING" id="1203610.HMPREF1536_00410"/>
<dbReference type="Gene3D" id="2.60.120.1440">
    <property type="match status" value="1"/>
</dbReference>
<dbReference type="Pfam" id="PF16344">
    <property type="entry name" value="FecR_C"/>
    <property type="match status" value="1"/>
</dbReference>
<dbReference type="PATRIC" id="fig|1203610.3.peg.430"/>
<dbReference type="RefSeq" id="WP_028730471.1">
    <property type="nucleotide sequence ID" value="NZ_KE386766.1"/>
</dbReference>
<dbReference type="Proteomes" id="UP000033035">
    <property type="component" value="Unassembled WGS sequence"/>
</dbReference>
<gene>
    <name evidence="4" type="ORF">HMPREF1536_00410</name>
</gene>
<evidence type="ECO:0000313" key="4">
    <source>
        <dbReference type="EMBL" id="KKB60529.1"/>
    </source>
</evidence>
<proteinExistence type="predicted"/>
<dbReference type="InterPro" id="IPR006860">
    <property type="entry name" value="FecR"/>
</dbReference>
<dbReference type="AlphaFoldDB" id="A0A0F5JS67"/>
<keyword evidence="1" id="KW-0812">Transmembrane</keyword>
<evidence type="ECO:0000256" key="1">
    <source>
        <dbReference type="SAM" id="Phobius"/>
    </source>
</evidence>
<evidence type="ECO:0008006" key="6">
    <source>
        <dbReference type="Google" id="ProtNLM"/>
    </source>
</evidence>
<accession>A0A0F5JS67</accession>
<evidence type="ECO:0000259" key="2">
    <source>
        <dbReference type="Pfam" id="PF04773"/>
    </source>
</evidence>
<dbReference type="HOGENOM" id="CLU_050192_2_2_10"/>